<dbReference type="AlphaFoldDB" id="A0AAP1VGB7"/>
<dbReference type="RefSeq" id="WP_070162875.1">
    <property type="nucleotide sequence ID" value="NZ_CABVQA010000082.1"/>
</dbReference>
<dbReference type="EMBL" id="JAENIB010000060">
    <property type="protein sequence ID" value="MBK1936261.1"/>
    <property type="molecule type" value="Genomic_DNA"/>
</dbReference>
<accession>A0AAP1VGB7</accession>
<evidence type="ECO:0000313" key="3">
    <source>
        <dbReference type="EMBL" id="WFN24099.1"/>
    </source>
</evidence>
<evidence type="ECO:0000313" key="6">
    <source>
        <dbReference type="Proteomes" id="UP001220209"/>
    </source>
</evidence>
<proteinExistence type="predicted"/>
<evidence type="ECO:0000313" key="1">
    <source>
        <dbReference type="EMBL" id="MBK1936261.1"/>
    </source>
</evidence>
<dbReference type="Proteomes" id="UP001220209">
    <property type="component" value="Plasmid unnamed4"/>
</dbReference>
<dbReference type="Proteomes" id="UP000611459">
    <property type="component" value="Unassembled WGS sequence"/>
</dbReference>
<protein>
    <submittedName>
        <fullName evidence="1">Uncharacterized protein</fullName>
    </submittedName>
</protein>
<evidence type="ECO:0000313" key="4">
    <source>
        <dbReference type="Proteomes" id="UP000611459"/>
    </source>
</evidence>
<gene>
    <name evidence="2" type="ORF">J4M89_38305</name>
    <name evidence="1" type="ORF">JIN94_41000</name>
    <name evidence="3" type="ORF">LXE91_43320</name>
</gene>
<evidence type="ECO:0000313" key="2">
    <source>
        <dbReference type="EMBL" id="MBO1835252.1"/>
    </source>
</evidence>
<reference evidence="2 5" key="2">
    <citation type="submission" date="2021-03" db="EMBL/GenBank/DDBJ databases">
        <title>Clinical course, treatment and visual outcome of an outbreak of Burkholderia contaminans endophthalmitis following cataract surgery.</title>
        <authorList>
            <person name="Lind C."/>
            <person name="Olsen K."/>
            <person name="Angelsen N.K."/>
            <person name="Krefting E.A."/>
            <person name="Fossen K."/>
            <person name="Gravningen K."/>
            <person name="Depoorter E."/>
            <person name="Vandamme P."/>
            <person name="Bertelsen G."/>
        </authorList>
    </citation>
    <scope>NUCLEOTIDE SEQUENCE [LARGE SCALE GENOMIC DNA]</scope>
    <source>
        <strain evidence="2 5">51242556</strain>
    </source>
</reference>
<geneLocation type="plasmid" evidence="3 6">
    <name>unnamed4</name>
</geneLocation>
<reference evidence="1" key="1">
    <citation type="submission" date="2021-01" db="EMBL/GenBank/DDBJ databases">
        <title>Outbreak of Burkholderia contaminns endophthalmitis traced to a clinical ventilation system.</title>
        <authorList>
            <person name="Lipuma J."/>
            <person name="Spilker T."/>
            <person name="Kratholm J."/>
        </authorList>
    </citation>
    <scope>NUCLEOTIDE SEQUENCE</scope>
    <source>
        <strain evidence="1">HI4954</strain>
    </source>
</reference>
<name>A0AAP1VGB7_9BURK</name>
<reference evidence="3 6" key="3">
    <citation type="submission" date="2021-12" db="EMBL/GenBank/DDBJ databases">
        <title>Genomic and phenotypic characterization of three Burkholderia contaminans isolates recovered from different sources.</title>
        <authorList>
            <person name="Lopez De Volder A."/>
            <person name="Fan Y."/>
            <person name="Nunvar J."/>
            <person name="Herrera T."/>
            <person name="Timp W."/>
            <person name="Degrossi J."/>
        </authorList>
    </citation>
    <scope>NUCLEOTIDE SEQUENCE [LARGE SCALE GENOMIC DNA]</scope>
    <source>
        <strain evidence="3 6">LMG 23361</strain>
        <plasmid evidence="3 6">unnamed4</plasmid>
    </source>
</reference>
<keyword evidence="5" id="KW-1185">Reference proteome</keyword>
<keyword evidence="3" id="KW-0614">Plasmid</keyword>
<dbReference type="EMBL" id="JAGEMX010000027">
    <property type="protein sequence ID" value="MBO1835252.1"/>
    <property type="molecule type" value="Genomic_DNA"/>
</dbReference>
<dbReference type="Proteomes" id="UP000664048">
    <property type="component" value="Unassembled WGS sequence"/>
</dbReference>
<organism evidence="1 4">
    <name type="scientific">Burkholderia contaminans</name>
    <dbReference type="NCBI Taxonomy" id="488447"/>
    <lineage>
        <taxon>Bacteria</taxon>
        <taxon>Pseudomonadati</taxon>
        <taxon>Pseudomonadota</taxon>
        <taxon>Betaproteobacteria</taxon>
        <taxon>Burkholderiales</taxon>
        <taxon>Burkholderiaceae</taxon>
        <taxon>Burkholderia</taxon>
        <taxon>Burkholderia cepacia complex</taxon>
    </lineage>
</organism>
<evidence type="ECO:0000313" key="5">
    <source>
        <dbReference type="Proteomes" id="UP000664048"/>
    </source>
</evidence>
<dbReference type="EMBL" id="CP090646">
    <property type="protein sequence ID" value="WFN24099.1"/>
    <property type="molecule type" value="Genomic_DNA"/>
</dbReference>
<sequence>MEKLSAIAKCQEMKPVLSSIQQSGFAAQMMQNGTIEVQDPVLCLGVGGKNHTEYRTIKLHGAKAARHFIIERS</sequence>